<accession>A0A0F9LSC5</accession>
<evidence type="ECO:0000313" key="5">
    <source>
        <dbReference type="EMBL" id="KKM98094.1"/>
    </source>
</evidence>
<reference evidence="5" key="1">
    <citation type="journal article" date="2015" name="Nature">
        <title>Complex archaea that bridge the gap between prokaryotes and eukaryotes.</title>
        <authorList>
            <person name="Spang A."/>
            <person name="Saw J.H."/>
            <person name="Jorgensen S.L."/>
            <person name="Zaremba-Niedzwiedzka K."/>
            <person name="Martijn J."/>
            <person name="Lind A.E."/>
            <person name="van Eijk R."/>
            <person name="Schleper C."/>
            <person name="Guy L."/>
            <person name="Ettema T.J."/>
        </authorList>
    </citation>
    <scope>NUCLEOTIDE SEQUENCE</scope>
</reference>
<dbReference type="InterPro" id="IPR012893">
    <property type="entry name" value="HipA-like_C"/>
</dbReference>
<dbReference type="InterPro" id="IPR052028">
    <property type="entry name" value="HipA_Ser/Thr_kinase"/>
</dbReference>
<dbReference type="Pfam" id="PF13657">
    <property type="entry name" value="Couple_hipA"/>
    <property type="match status" value="1"/>
</dbReference>
<dbReference type="PANTHER" id="PTHR37419">
    <property type="entry name" value="SERINE/THREONINE-PROTEIN KINASE TOXIN HIPA"/>
    <property type="match status" value="1"/>
</dbReference>
<name>A0A0F9LSC5_9ZZZZ</name>
<protein>
    <recommendedName>
        <fullName evidence="6">HipA-like C-terminal domain-containing protein</fullName>
    </recommendedName>
</protein>
<keyword evidence="1" id="KW-0808">Transferase</keyword>
<comment type="caution">
    <text evidence="5">The sequence shown here is derived from an EMBL/GenBank/DDBJ whole genome shotgun (WGS) entry which is preliminary data.</text>
</comment>
<dbReference type="PANTHER" id="PTHR37419:SF8">
    <property type="entry name" value="TOXIN YJJJ"/>
    <property type="match status" value="1"/>
</dbReference>
<dbReference type="AlphaFoldDB" id="A0A0F9LSC5"/>
<feature type="domain" description="HipA-like C-terminal" evidence="3">
    <location>
        <begin position="161"/>
        <end position="383"/>
    </location>
</feature>
<gene>
    <name evidence="5" type="ORF">LCGC14_1161470</name>
</gene>
<keyword evidence="2" id="KW-0418">Kinase</keyword>
<dbReference type="EMBL" id="LAZR01005667">
    <property type="protein sequence ID" value="KKM98094.1"/>
    <property type="molecule type" value="Genomic_DNA"/>
</dbReference>
<sequence>MEPIEKLHVYLSFTDTPVPVGQMVSDNGTIFFKYDAAFIKKGLELSPFKLKLSDTILTPETPIFDGHFGVFNDSLPDGWGRLLLDRTLSSKGISLNQITPLERLAYVGSGGMGALTYKPSLNSKVKSDTLMELDEIFQEMNKVLSGTPSSVIEELFNLGGSSGGARPKIFVGYNPKTNHLIHGHSLLPKDYEHWIIKFPSSTDLPDIAQIEYAYYKMALAAGIEMSECKLFKGPSGATYFATKRFDRIQNDRLHLHSTSGLLNDNFRYSNLDYGNVMDCAFRLENHVAAYSKVLRLAAFNVYSHNRDDHSKNISFLMNATGEWKLAPAYDLTFSNSSHGMHSTMVAGESKSPGEQNLLELANTFGIKNPKTIIDEVKSALANWNNYAKDLGVSDDSKKLVDKAMTETTKG</sequence>
<feature type="domain" description="HipA N-terminal subdomain 1" evidence="4">
    <location>
        <begin position="19"/>
        <end position="117"/>
    </location>
</feature>
<evidence type="ECO:0000259" key="3">
    <source>
        <dbReference type="Pfam" id="PF07804"/>
    </source>
</evidence>
<evidence type="ECO:0008006" key="6">
    <source>
        <dbReference type="Google" id="ProtNLM"/>
    </source>
</evidence>
<dbReference type="InterPro" id="IPR017508">
    <property type="entry name" value="HipA_N1"/>
</dbReference>
<dbReference type="GO" id="GO:0004674">
    <property type="term" value="F:protein serine/threonine kinase activity"/>
    <property type="evidence" value="ECO:0007669"/>
    <property type="project" value="TreeGrafter"/>
</dbReference>
<dbReference type="GO" id="GO:0005829">
    <property type="term" value="C:cytosol"/>
    <property type="evidence" value="ECO:0007669"/>
    <property type="project" value="TreeGrafter"/>
</dbReference>
<evidence type="ECO:0000259" key="4">
    <source>
        <dbReference type="Pfam" id="PF13657"/>
    </source>
</evidence>
<organism evidence="5">
    <name type="scientific">marine sediment metagenome</name>
    <dbReference type="NCBI Taxonomy" id="412755"/>
    <lineage>
        <taxon>unclassified sequences</taxon>
        <taxon>metagenomes</taxon>
        <taxon>ecological metagenomes</taxon>
    </lineage>
</organism>
<proteinExistence type="predicted"/>
<dbReference type="Pfam" id="PF07804">
    <property type="entry name" value="HipA_C"/>
    <property type="match status" value="1"/>
</dbReference>
<evidence type="ECO:0000256" key="2">
    <source>
        <dbReference type="ARBA" id="ARBA00022777"/>
    </source>
</evidence>
<evidence type="ECO:0000256" key="1">
    <source>
        <dbReference type="ARBA" id="ARBA00022679"/>
    </source>
</evidence>